<evidence type="ECO:0008006" key="4">
    <source>
        <dbReference type="Google" id="ProtNLM"/>
    </source>
</evidence>
<feature type="transmembrane region" description="Helical" evidence="1">
    <location>
        <begin position="342"/>
        <end position="362"/>
    </location>
</feature>
<evidence type="ECO:0000313" key="2">
    <source>
        <dbReference type="EMBL" id="BAI60873.1"/>
    </source>
</evidence>
<feature type="transmembrane region" description="Helical" evidence="1">
    <location>
        <begin position="382"/>
        <end position="400"/>
    </location>
</feature>
<dbReference type="AlphaFoldDB" id="D1YWQ1"/>
<reference evidence="3" key="3">
    <citation type="journal article" date="2011" name="PLoS ONE">
        <title>Genome sequence of a mesophilic hydrogenotrophic methanogen Methanocella paludicola, the first cultivated representative of the order Methanocellales.</title>
        <authorList>
            <person name="Sakai S."/>
            <person name="Takaki Y."/>
            <person name="Shimamura S."/>
            <person name="Sekine M."/>
            <person name="Tajima T."/>
            <person name="Kosugi H."/>
            <person name="Ichikawa N."/>
            <person name="Tasumi E."/>
            <person name="Hiraki A.T."/>
            <person name="Shimizu A."/>
            <person name="Kato Y."/>
            <person name="Nishiko R."/>
            <person name="Mori K."/>
            <person name="Fujita N."/>
            <person name="Imachi H."/>
            <person name="Takai K."/>
        </authorList>
    </citation>
    <scope>NUCLEOTIDE SEQUENCE [LARGE SCALE GENOMIC DNA]</scope>
    <source>
        <strain evidence="3">DSM 17711 / JCM 13418 / NBRC 101707 / SANAE</strain>
    </source>
</reference>
<keyword evidence="1" id="KW-0812">Transmembrane</keyword>
<feature type="transmembrane region" description="Helical" evidence="1">
    <location>
        <begin position="13"/>
        <end position="32"/>
    </location>
</feature>
<reference evidence="2 3" key="1">
    <citation type="journal article" date="2007" name="Appl. Environ. Microbiol.">
        <title>Isolation of key methanogens for global methane emission from rice paddy fields: a novel isolate affiliated with the clone cluster rice cluster I.</title>
        <authorList>
            <person name="Sakai S."/>
            <person name="Imachi H."/>
            <person name="Sekiguchi Y."/>
            <person name="Ohashi A."/>
            <person name="Harada H."/>
            <person name="Kamagata Y."/>
        </authorList>
    </citation>
    <scope>NUCLEOTIDE SEQUENCE [LARGE SCALE GENOMIC DNA]</scope>
    <source>
        <strain evidence="3">DSM 17711 / JCM 13418 / NBRC 101707 / SANAE</strain>
    </source>
</reference>
<dbReference type="STRING" id="304371.MCP_0801"/>
<proteinExistence type="predicted"/>
<feature type="transmembrane region" description="Helical" evidence="1">
    <location>
        <begin position="302"/>
        <end position="335"/>
    </location>
</feature>
<feature type="transmembrane region" description="Helical" evidence="1">
    <location>
        <begin position="191"/>
        <end position="212"/>
    </location>
</feature>
<sequence length="622" mass="68269">MIAVAACLMALPAGLPGLALLLFLPGFSLLTLFKKEATLVELISISLTLSVLLFPMAVLITSPLSTNYAPALLGLMTSAIALCQWARGTGFKVGPSKAMPLLVGAAIFGIVLFVSLKTFRLTDAGMVHGFTHGMDLNFHLSIARRFTVMPHVPPEDPYLPGHFIPYNWFMHVLFGGLSVATGVEMLAVFKLLVPIASALIFLDAYLLAKLAFNEAAALAGSLLYVLGSGLSWLLVLFSWNGARLDLFKCLVYERPGIMNMKYDATALYFFLPQTQLFGLLCMVFGLYLFALAVKDRSIIASAVSGLVLASLVFFHLINAFPVFIALGLFSLYFIFKERKFRAAVLLFLPLLMGGVAVLYQYTLFPANSGSQIAIGQHKDLPVTVLLALGPLLPFGAYGLYRSLTNDTAKLLASFALVNVVSVTVLIMDLTGNTYRFLTYLYLPLSLFSGLVLSGWLASQKAHKMATALAVIALMVPSTFLIADFYNNNTPVTLATAPEVKAIRWIEHATPPDAVIYEKPTYFVKSPVLAGRDVAYSGQAYTKQYHGVVYQDHMDRIMNATHPESVWNAMRGDRVDYVFVGRREADFPFVKALADPEFYEKVYDEDGVRIYKVIKKCPIQAIS</sequence>
<keyword evidence="1" id="KW-1133">Transmembrane helix</keyword>
<feature type="transmembrane region" description="Helical" evidence="1">
    <location>
        <begin position="98"/>
        <end position="116"/>
    </location>
</feature>
<feature type="transmembrane region" description="Helical" evidence="1">
    <location>
        <begin position="168"/>
        <end position="186"/>
    </location>
</feature>
<keyword evidence="3" id="KW-1185">Reference proteome</keyword>
<accession>D1YWQ1</accession>
<dbReference type="KEGG" id="mpd:MCP_0801"/>
<organism evidence="2 3">
    <name type="scientific">Methanocella paludicola (strain DSM 17711 / JCM 13418 / NBRC 101707 / SANAE)</name>
    <dbReference type="NCBI Taxonomy" id="304371"/>
    <lineage>
        <taxon>Archaea</taxon>
        <taxon>Methanobacteriati</taxon>
        <taxon>Methanobacteriota</taxon>
        <taxon>Stenosarchaea group</taxon>
        <taxon>Methanomicrobia</taxon>
        <taxon>Methanocellales</taxon>
        <taxon>Methanocellaceae</taxon>
        <taxon>Methanocella</taxon>
    </lineage>
</organism>
<dbReference type="eggNOG" id="arCOG00563">
    <property type="taxonomic scope" value="Archaea"/>
</dbReference>
<feature type="transmembrane region" description="Helical" evidence="1">
    <location>
        <begin position="68"/>
        <end position="86"/>
    </location>
</feature>
<feature type="transmembrane region" description="Helical" evidence="1">
    <location>
        <begin position="439"/>
        <end position="457"/>
    </location>
</feature>
<feature type="transmembrane region" description="Helical" evidence="1">
    <location>
        <begin position="407"/>
        <end position="427"/>
    </location>
</feature>
<evidence type="ECO:0000313" key="3">
    <source>
        <dbReference type="Proteomes" id="UP000001882"/>
    </source>
</evidence>
<protein>
    <recommendedName>
        <fullName evidence="4">Glycosyltransferase RgtA/B/C/D-like domain-containing protein</fullName>
    </recommendedName>
</protein>
<dbReference type="Proteomes" id="UP000001882">
    <property type="component" value="Chromosome"/>
</dbReference>
<reference evidence="2 3" key="2">
    <citation type="journal article" date="2008" name="Int. J. Syst. Evol. Microbiol.">
        <title>Methanocella paludicola gen. nov., sp. nov., a methane-producing archaeon, the first isolate of the lineage 'Rice Cluster I', and proposal of the new archaeal order Methanocellales ord. nov.</title>
        <authorList>
            <person name="Sakai S."/>
            <person name="Imachi H."/>
            <person name="Hanada S."/>
            <person name="Ohashi A."/>
            <person name="Harada H."/>
            <person name="Kamagata Y."/>
        </authorList>
    </citation>
    <scope>NUCLEOTIDE SEQUENCE [LARGE SCALE GENOMIC DNA]</scope>
    <source>
        <strain evidence="3">DSM 17711 / JCM 13418 / NBRC 101707 / SANAE</strain>
    </source>
</reference>
<keyword evidence="1" id="KW-0472">Membrane</keyword>
<evidence type="ECO:0000256" key="1">
    <source>
        <dbReference type="SAM" id="Phobius"/>
    </source>
</evidence>
<feature type="transmembrane region" description="Helical" evidence="1">
    <location>
        <begin position="218"/>
        <end position="239"/>
    </location>
</feature>
<dbReference type="EMBL" id="AP011532">
    <property type="protein sequence ID" value="BAI60873.1"/>
    <property type="molecule type" value="Genomic_DNA"/>
</dbReference>
<feature type="transmembrane region" description="Helical" evidence="1">
    <location>
        <begin position="39"/>
        <end position="62"/>
    </location>
</feature>
<name>D1YWQ1_METPS</name>
<feature type="transmembrane region" description="Helical" evidence="1">
    <location>
        <begin position="464"/>
        <end position="485"/>
    </location>
</feature>
<gene>
    <name evidence="2" type="ordered locus">MCP_0801</name>
</gene>
<feature type="transmembrane region" description="Helical" evidence="1">
    <location>
        <begin position="267"/>
        <end position="290"/>
    </location>
</feature>
<dbReference type="InParanoid" id="D1YWQ1"/>